<dbReference type="EMBL" id="CABIKO010000108">
    <property type="protein sequence ID" value="VVA26507.1"/>
    <property type="molecule type" value="Genomic_DNA"/>
</dbReference>
<dbReference type="AlphaFoldDB" id="A0A5E4FF51"/>
<dbReference type="Gramene" id="VVA26507">
    <property type="protein sequence ID" value="VVA26507"/>
    <property type="gene ID" value="Prudul26B010342"/>
</dbReference>
<dbReference type="Proteomes" id="UP000327085">
    <property type="component" value="Chromosome 7"/>
</dbReference>
<accession>A0A5E4FF51</accession>
<sequence length="62" mass="7217">MDKAEMRAPRGFLPQKDTHSKIRAKKEVVLSILFARASHVSTRQCPSKRFRILSFESHCFKL</sequence>
<gene>
    <name evidence="1" type="ORF">ALMOND_2B010342</name>
</gene>
<organism evidence="1 2">
    <name type="scientific">Prunus dulcis</name>
    <name type="common">Almond</name>
    <name type="synonym">Amygdalus dulcis</name>
    <dbReference type="NCBI Taxonomy" id="3755"/>
    <lineage>
        <taxon>Eukaryota</taxon>
        <taxon>Viridiplantae</taxon>
        <taxon>Streptophyta</taxon>
        <taxon>Embryophyta</taxon>
        <taxon>Tracheophyta</taxon>
        <taxon>Spermatophyta</taxon>
        <taxon>Magnoliopsida</taxon>
        <taxon>eudicotyledons</taxon>
        <taxon>Gunneridae</taxon>
        <taxon>Pentapetalae</taxon>
        <taxon>rosids</taxon>
        <taxon>fabids</taxon>
        <taxon>Rosales</taxon>
        <taxon>Rosaceae</taxon>
        <taxon>Amygdaloideae</taxon>
        <taxon>Amygdaleae</taxon>
        <taxon>Prunus</taxon>
    </lineage>
</organism>
<evidence type="ECO:0000313" key="2">
    <source>
        <dbReference type="Proteomes" id="UP000327085"/>
    </source>
</evidence>
<protein>
    <submittedName>
        <fullName evidence="1">Uncharacterized protein</fullName>
    </submittedName>
</protein>
<proteinExistence type="predicted"/>
<dbReference type="InParanoid" id="A0A5E4FF51"/>
<reference evidence="2" key="1">
    <citation type="journal article" date="2020" name="Plant J.">
        <title>Transposons played a major role in the diversification between the closely related almond and peach genomes: results from the almond genome sequence.</title>
        <authorList>
            <person name="Alioto T."/>
            <person name="Alexiou K.G."/>
            <person name="Bardil A."/>
            <person name="Barteri F."/>
            <person name="Castanera R."/>
            <person name="Cruz F."/>
            <person name="Dhingra A."/>
            <person name="Duval H."/>
            <person name="Fernandez I Marti A."/>
            <person name="Frias L."/>
            <person name="Galan B."/>
            <person name="Garcia J.L."/>
            <person name="Howad W."/>
            <person name="Gomez-Garrido J."/>
            <person name="Gut M."/>
            <person name="Julca I."/>
            <person name="Morata J."/>
            <person name="Puigdomenech P."/>
            <person name="Ribeca P."/>
            <person name="Rubio Cabetas M.J."/>
            <person name="Vlasova A."/>
            <person name="Wirthensohn M."/>
            <person name="Garcia-Mas J."/>
            <person name="Gabaldon T."/>
            <person name="Casacuberta J.M."/>
            <person name="Arus P."/>
        </authorList>
    </citation>
    <scope>NUCLEOTIDE SEQUENCE [LARGE SCALE GENOMIC DNA]</scope>
    <source>
        <strain evidence="2">cv. Texas</strain>
    </source>
</reference>
<name>A0A5E4FF51_PRUDU</name>
<evidence type="ECO:0000313" key="1">
    <source>
        <dbReference type="EMBL" id="VVA26507.1"/>
    </source>
</evidence>